<feature type="signal peptide" evidence="15">
    <location>
        <begin position="1"/>
        <end position="32"/>
    </location>
</feature>
<protein>
    <submittedName>
        <fullName evidence="18">Polysaccharide biosynthesis/export family protein</fullName>
    </submittedName>
</protein>
<feature type="domain" description="SLBB" evidence="17">
    <location>
        <begin position="273"/>
        <end position="369"/>
    </location>
</feature>
<evidence type="ECO:0000259" key="16">
    <source>
        <dbReference type="Pfam" id="PF02563"/>
    </source>
</evidence>
<keyword evidence="6" id="KW-0812">Transmembrane</keyword>
<evidence type="ECO:0000256" key="11">
    <source>
        <dbReference type="ARBA" id="ARBA00023136"/>
    </source>
</evidence>
<dbReference type="PANTHER" id="PTHR33619">
    <property type="entry name" value="POLYSACCHARIDE EXPORT PROTEIN GFCE-RELATED"/>
    <property type="match status" value="1"/>
</dbReference>
<evidence type="ECO:0000256" key="4">
    <source>
        <dbReference type="ARBA" id="ARBA00022452"/>
    </source>
</evidence>
<dbReference type="PANTHER" id="PTHR33619:SF3">
    <property type="entry name" value="POLYSACCHARIDE EXPORT PROTEIN GFCE-RELATED"/>
    <property type="match status" value="1"/>
</dbReference>
<accession>A0ABV6S6W1</accession>
<proteinExistence type="inferred from homology"/>
<keyword evidence="7 15" id="KW-0732">Signal</keyword>
<keyword evidence="14" id="KW-0449">Lipoprotein</keyword>
<evidence type="ECO:0000256" key="6">
    <source>
        <dbReference type="ARBA" id="ARBA00022692"/>
    </source>
</evidence>
<evidence type="ECO:0000256" key="2">
    <source>
        <dbReference type="ARBA" id="ARBA00009450"/>
    </source>
</evidence>
<keyword evidence="8" id="KW-0625">Polysaccharide transport</keyword>
<evidence type="ECO:0000256" key="14">
    <source>
        <dbReference type="ARBA" id="ARBA00023288"/>
    </source>
</evidence>
<dbReference type="Proteomes" id="UP001589858">
    <property type="component" value="Unassembled WGS sequence"/>
</dbReference>
<comment type="caution">
    <text evidence="18">The sequence shown here is derived from an EMBL/GenBank/DDBJ whole genome shotgun (WGS) entry which is preliminary data.</text>
</comment>
<dbReference type="Pfam" id="PF02563">
    <property type="entry name" value="Poly_export"/>
    <property type="match status" value="1"/>
</dbReference>
<name>A0ABV6S6W1_9SPHN</name>
<evidence type="ECO:0000256" key="5">
    <source>
        <dbReference type="ARBA" id="ARBA00022597"/>
    </source>
</evidence>
<keyword evidence="5" id="KW-0762">Sugar transport</keyword>
<feature type="chain" id="PRO_5045612511" evidence="15">
    <location>
        <begin position="33"/>
        <end position="399"/>
    </location>
</feature>
<gene>
    <name evidence="18" type="ORF">ACFFF8_10275</name>
</gene>
<feature type="domain" description="Polysaccharide export protein N-terminal" evidence="16">
    <location>
        <begin position="94"/>
        <end position="182"/>
    </location>
</feature>
<evidence type="ECO:0000256" key="12">
    <source>
        <dbReference type="ARBA" id="ARBA00023139"/>
    </source>
</evidence>
<keyword evidence="13" id="KW-0998">Cell outer membrane</keyword>
<evidence type="ECO:0000259" key="17">
    <source>
        <dbReference type="Pfam" id="PF22461"/>
    </source>
</evidence>
<evidence type="ECO:0000256" key="10">
    <source>
        <dbReference type="ARBA" id="ARBA00023114"/>
    </source>
</evidence>
<keyword evidence="10" id="KW-0626">Porin</keyword>
<keyword evidence="11" id="KW-0472">Membrane</keyword>
<keyword evidence="12" id="KW-0564">Palmitate</keyword>
<dbReference type="InterPro" id="IPR003715">
    <property type="entry name" value="Poly_export_N"/>
</dbReference>
<evidence type="ECO:0000256" key="3">
    <source>
        <dbReference type="ARBA" id="ARBA00022448"/>
    </source>
</evidence>
<evidence type="ECO:0000313" key="18">
    <source>
        <dbReference type="EMBL" id="MFC0684981.1"/>
    </source>
</evidence>
<dbReference type="RefSeq" id="WP_267221341.1">
    <property type="nucleotide sequence ID" value="NZ_JAPCWC010000010.1"/>
</dbReference>
<dbReference type="InterPro" id="IPR054765">
    <property type="entry name" value="SLBB_dom"/>
</dbReference>
<dbReference type="EMBL" id="JBHLTM010000036">
    <property type="protein sequence ID" value="MFC0684981.1"/>
    <property type="molecule type" value="Genomic_DNA"/>
</dbReference>
<reference evidence="18 19" key="1">
    <citation type="submission" date="2024-09" db="EMBL/GenBank/DDBJ databases">
        <authorList>
            <person name="Sun Q."/>
            <person name="Mori K."/>
        </authorList>
    </citation>
    <scope>NUCLEOTIDE SEQUENCE [LARGE SCALE GENOMIC DNA]</scope>
    <source>
        <strain evidence="18 19">CICC 11035S</strain>
    </source>
</reference>
<evidence type="ECO:0000313" key="19">
    <source>
        <dbReference type="Proteomes" id="UP001589858"/>
    </source>
</evidence>
<organism evidence="18 19">
    <name type="scientific">Novosphingobium clariflavum</name>
    <dbReference type="NCBI Taxonomy" id="2029884"/>
    <lineage>
        <taxon>Bacteria</taxon>
        <taxon>Pseudomonadati</taxon>
        <taxon>Pseudomonadota</taxon>
        <taxon>Alphaproteobacteria</taxon>
        <taxon>Sphingomonadales</taxon>
        <taxon>Sphingomonadaceae</taxon>
        <taxon>Novosphingobium</taxon>
    </lineage>
</organism>
<evidence type="ECO:0000256" key="13">
    <source>
        <dbReference type="ARBA" id="ARBA00023237"/>
    </source>
</evidence>
<dbReference type="PROSITE" id="PS51257">
    <property type="entry name" value="PROKAR_LIPOPROTEIN"/>
    <property type="match status" value="1"/>
</dbReference>
<comment type="subcellular location">
    <subcellularLocation>
        <location evidence="1">Cell outer membrane</location>
        <topology evidence="1">Multi-pass membrane protein</topology>
    </subcellularLocation>
</comment>
<evidence type="ECO:0000256" key="9">
    <source>
        <dbReference type="ARBA" id="ARBA00023065"/>
    </source>
</evidence>
<dbReference type="Gene3D" id="3.10.560.10">
    <property type="entry name" value="Outer membrane lipoprotein wza domain like"/>
    <property type="match status" value="2"/>
</dbReference>
<keyword evidence="9" id="KW-0406">Ion transport</keyword>
<evidence type="ECO:0000256" key="1">
    <source>
        <dbReference type="ARBA" id="ARBA00004571"/>
    </source>
</evidence>
<dbReference type="InterPro" id="IPR049712">
    <property type="entry name" value="Poly_export"/>
</dbReference>
<evidence type="ECO:0000256" key="15">
    <source>
        <dbReference type="SAM" id="SignalP"/>
    </source>
</evidence>
<sequence>MTVPANRRRAALLLHRAAVALSLAALSGCASFGSSGPSTGAITDAGKTAHGKTTQADADIHVVDLSDAVIGRARDYAQSRHFSDLFGTGTPVGTVIGTGDVLDIGVWEAPPAVLFGSARVETGMAVAQGAAIPQQMVGEDGTVTIPFVGQVPVLGRTPAQVERTIAARLKGRAHDPQVVVRLVQNEARTVTVLGEVGASRRVPLTARGERLLDIIASSGGPRQPVGKTTLQIARGGMVARMPLDTVVRDPKQNIIVQPGDVLTVMFQPYSFIALGAVSRSSEVPFEGGGLSLAQALGRVGGLIDQQANVRGVFVFRLEDPAALAPAMAQTARRTREGKVPVIYRLDMSQAQSLFLAQDFTIEDRDVLFVSNAPAVDLQKFINTVSSAAFSVVAVTNSVN</sequence>
<keyword evidence="3" id="KW-0813">Transport</keyword>
<keyword evidence="4" id="KW-1134">Transmembrane beta strand</keyword>
<comment type="similarity">
    <text evidence="2">Belongs to the BexD/CtrA/VexA family.</text>
</comment>
<keyword evidence="19" id="KW-1185">Reference proteome</keyword>
<dbReference type="Pfam" id="PF22461">
    <property type="entry name" value="SLBB_2"/>
    <property type="match status" value="1"/>
</dbReference>
<evidence type="ECO:0000256" key="7">
    <source>
        <dbReference type="ARBA" id="ARBA00022729"/>
    </source>
</evidence>
<dbReference type="Gene3D" id="3.30.1950.10">
    <property type="entry name" value="wza like domain"/>
    <property type="match status" value="1"/>
</dbReference>
<evidence type="ECO:0000256" key="8">
    <source>
        <dbReference type="ARBA" id="ARBA00023047"/>
    </source>
</evidence>